<sequence>MNQGSYHVKHIKVAELLKKLTDAGCVIRVHPKNSDLINVLSSSRRCNIIGDIRTQSDKGSFRLQRKSDGKWVSFRTLGMSIDDEAFVSDVLSYIQ</sequence>
<protein>
    <submittedName>
        <fullName evidence="1">Uncharacterized protein</fullName>
    </submittedName>
</protein>
<keyword evidence="2" id="KW-1185">Reference proteome</keyword>
<dbReference type="RefSeq" id="WP_268006273.1">
    <property type="nucleotide sequence ID" value="NZ_BSUT01000001.1"/>
</dbReference>
<dbReference type="Proteomes" id="UP001164761">
    <property type="component" value="Chromosome"/>
</dbReference>
<accession>A0ABY6ZHV0</accession>
<evidence type="ECO:0000313" key="1">
    <source>
        <dbReference type="EMBL" id="WAH42391.1"/>
    </source>
</evidence>
<gene>
    <name evidence="1" type="ORF">NZD89_02480</name>
</gene>
<dbReference type="EMBL" id="CP104067">
    <property type="protein sequence ID" value="WAH42391.1"/>
    <property type="molecule type" value="Genomic_DNA"/>
</dbReference>
<evidence type="ECO:0000313" key="2">
    <source>
        <dbReference type="Proteomes" id="UP001164761"/>
    </source>
</evidence>
<proteinExistence type="predicted"/>
<organism evidence="1 2">
    <name type="scientific">Alicyclobacillus fastidiosus</name>
    <dbReference type="NCBI Taxonomy" id="392011"/>
    <lineage>
        <taxon>Bacteria</taxon>
        <taxon>Bacillati</taxon>
        <taxon>Bacillota</taxon>
        <taxon>Bacilli</taxon>
        <taxon>Bacillales</taxon>
        <taxon>Alicyclobacillaceae</taxon>
        <taxon>Alicyclobacillus</taxon>
    </lineage>
</organism>
<name>A0ABY6ZHV0_9BACL</name>
<reference evidence="1" key="1">
    <citation type="submission" date="2022-08" db="EMBL/GenBank/DDBJ databases">
        <title>Alicyclobacillus fastidiosus DSM 17978, complete genome.</title>
        <authorList>
            <person name="Wang Q."/>
            <person name="Cai R."/>
            <person name="Wang Z."/>
        </authorList>
    </citation>
    <scope>NUCLEOTIDE SEQUENCE</scope>
    <source>
        <strain evidence="1">DSM 17978</strain>
    </source>
</reference>